<proteinExistence type="predicted"/>
<organism evidence="1 2">
    <name type="scientific">Russula earlei</name>
    <dbReference type="NCBI Taxonomy" id="71964"/>
    <lineage>
        <taxon>Eukaryota</taxon>
        <taxon>Fungi</taxon>
        <taxon>Dikarya</taxon>
        <taxon>Basidiomycota</taxon>
        <taxon>Agaricomycotina</taxon>
        <taxon>Agaricomycetes</taxon>
        <taxon>Russulales</taxon>
        <taxon>Russulaceae</taxon>
        <taxon>Russula</taxon>
    </lineage>
</organism>
<name>A0ACC0TU74_9AGAM</name>
<keyword evidence="2" id="KW-1185">Reference proteome</keyword>
<gene>
    <name evidence="1" type="ORF">F5148DRAFT_789339</name>
</gene>
<dbReference type="EMBL" id="JAGFNK010000695">
    <property type="protein sequence ID" value="KAI9442872.1"/>
    <property type="molecule type" value="Genomic_DNA"/>
</dbReference>
<evidence type="ECO:0000313" key="2">
    <source>
        <dbReference type="Proteomes" id="UP001207468"/>
    </source>
</evidence>
<dbReference type="Proteomes" id="UP001207468">
    <property type="component" value="Unassembled WGS sequence"/>
</dbReference>
<accession>A0ACC0TU74</accession>
<comment type="caution">
    <text evidence="1">The sequence shown here is derived from an EMBL/GenBank/DDBJ whole genome shotgun (WGS) entry which is preliminary data.</text>
</comment>
<evidence type="ECO:0000313" key="1">
    <source>
        <dbReference type="EMBL" id="KAI9442872.1"/>
    </source>
</evidence>
<reference evidence="1" key="1">
    <citation type="submission" date="2021-03" db="EMBL/GenBank/DDBJ databases">
        <title>Evolutionary priming and transition to the ectomycorrhizal habit in an iconic lineage of mushroom-forming fungi: is preadaptation a requirement?</title>
        <authorList>
            <consortium name="DOE Joint Genome Institute"/>
            <person name="Looney B.P."/>
            <person name="Miyauchi S."/>
            <person name="Morin E."/>
            <person name="Drula E."/>
            <person name="Courty P.E."/>
            <person name="Chicoki N."/>
            <person name="Fauchery L."/>
            <person name="Kohler A."/>
            <person name="Kuo A."/>
            <person name="LaButti K."/>
            <person name="Pangilinan J."/>
            <person name="Lipzen A."/>
            <person name="Riley R."/>
            <person name="Andreopoulos W."/>
            <person name="He G."/>
            <person name="Johnson J."/>
            <person name="Barry K.W."/>
            <person name="Grigoriev I.V."/>
            <person name="Nagy L."/>
            <person name="Hibbett D."/>
            <person name="Henrissat B."/>
            <person name="Matheny P.B."/>
            <person name="Labbe J."/>
            <person name="Martin A.F."/>
        </authorList>
    </citation>
    <scope>NUCLEOTIDE SEQUENCE</scope>
    <source>
        <strain evidence="1">BPL698</strain>
    </source>
</reference>
<protein>
    <submittedName>
        <fullName evidence="1">Uncharacterized protein</fullName>
    </submittedName>
</protein>
<sequence length="366" mass="41560">MKIKSQHCRLAMSEAVTLWNQLFGTQLPLYSTQPDTTLCEPLLCLPPFRRSTLLWCDVSPNKLRYVRILGYLLLYAPNRAVRHEVALCIHSRKNESDLTDVGRFFECYVIIPFKKYKGRTPKPSEHPSRPSFEAVKNQVKVDISEAPKDHRDAKHKALIRDNWRCAVTGFLDINAPTDITAQFEQPLPGIYTECAHIIPEATFFGVNPKSEENTKLDFSATILAVLQRFHYDISKFNGEKVYSLTNVLSLEKNVHDRFDRLELYFEATSQKNHYEVKYYGPIPPLFQQFVTFSTRDPEHLPVPSPELLALHATCCKVANLSGAAEYIDRVYRDADEMDVLAPDGASGDVLSYLLSSLSNDTVGVQG</sequence>